<organism evidence="2 3">
    <name type="scientific">Tanacetum coccineum</name>
    <dbReference type="NCBI Taxonomy" id="301880"/>
    <lineage>
        <taxon>Eukaryota</taxon>
        <taxon>Viridiplantae</taxon>
        <taxon>Streptophyta</taxon>
        <taxon>Embryophyta</taxon>
        <taxon>Tracheophyta</taxon>
        <taxon>Spermatophyta</taxon>
        <taxon>Magnoliopsida</taxon>
        <taxon>eudicotyledons</taxon>
        <taxon>Gunneridae</taxon>
        <taxon>Pentapetalae</taxon>
        <taxon>asterids</taxon>
        <taxon>campanulids</taxon>
        <taxon>Asterales</taxon>
        <taxon>Asteraceae</taxon>
        <taxon>Asteroideae</taxon>
        <taxon>Anthemideae</taxon>
        <taxon>Anthemidinae</taxon>
        <taxon>Tanacetum</taxon>
    </lineage>
</organism>
<comment type="caution">
    <text evidence="2">The sequence shown here is derived from an EMBL/GenBank/DDBJ whole genome shotgun (WGS) entry which is preliminary data.</text>
</comment>
<name>A0ABQ5IGI7_9ASTR</name>
<reference evidence="2" key="1">
    <citation type="journal article" date="2022" name="Int. J. Mol. Sci.">
        <title>Draft Genome of Tanacetum Coccineum: Genomic Comparison of Closely Related Tanacetum-Family Plants.</title>
        <authorList>
            <person name="Yamashiro T."/>
            <person name="Shiraishi A."/>
            <person name="Nakayama K."/>
            <person name="Satake H."/>
        </authorList>
    </citation>
    <scope>NUCLEOTIDE SEQUENCE</scope>
</reference>
<gene>
    <name evidence="2" type="ORF">Tco_1093940</name>
</gene>
<feature type="region of interest" description="Disordered" evidence="1">
    <location>
        <begin position="212"/>
        <end position="240"/>
    </location>
</feature>
<sequence>MDSMIPNGQKNTLAELKKYAELSASEKLQADCDLKATNIILQGLPTDVYALVNHHRITKDLWEQVQLLMQGTSLTKQERECRLYDTFDKFSYIKGESLHEYYLRFTQIINDMNIYKMSLQQFQVNTKFLNSLLPEWSKFMTYVKLIDSSLAVPVFKQGYDPIDAINKMMSFLSTIVTSRFPSTNNQLRNSSNPRQQATIHDGRVTVQPVQGRQSSFDAGTSGKRANISGTGGIIQVNKGP</sequence>
<protein>
    <recommendedName>
        <fullName evidence="4">Integrase, catalytic region, zinc finger, CCHC-type, peptidase aspartic, catalytic</fullName>
    </recommendedName>
</protein>
<dbReference type="Pfam" id="PF14223">
    <property type="entry name" value="Retrotran_gag_2"/>
    <property type="match status" value="1"/>
</dbReference>
<accession>A0ABQ5IGI7</accession>
<dbReference type="EMBL" id="BQNB010020673">
    <property type="protein sequence ID" value="GJT98422.1"/>
    <property type="molecule type" value="Genomic_DNA"/>
</dbReference>
<proteinExistence type="predicted"/>
<keyword evidence="3" id="KW-1185">Reference proteome</keyword>
<reference evidence="2" key="2">
    <citation type="submission" date="2022-01" db="EMBL/GenBank/DDBJ databases">
        <authorList>
            <person name="Yamashiro T."/>
            <person name="Shiraishi A."/>
            <person name="Satake H."/>
            <person name="Nakayama K."/>
        </authorList>
    </citation>
    <scope>NUCLEOTIDE SEQUENCE</scope>
</reference>
<evidence type="ECO:0000313" key="3">
    <source>
        <dbReference type="Proteomes" id="UP001151760"/>
    </source>
</evidence>
<evidence type="ECO:0000313" key="2">
    <source>
        <dbReference type="EMBL" id="GJT98422.1"/>
    </source>
</evidence>
<evidence type="ECO:0008006" key="4">
    <source>
        <dbReference type="Google" id="ProtNLM"/>
    </source>
</evidence>
<dbReference type="Proteomes" id="UP001151760">
    <property type="component" value="Unassembled WGS sequence"/>
</dbReference>
<evidence type="ECO:0000256" key="1">
    <source>
        <dbReference type="SAM" id="MobiDB-lite"/>
    </source>
</evidence>